<protein>
    <submittedName>
        <fullName evidence="1">Minor capsid protein</fullName>
    </submittedName>
</protein>
<dbReference type="Pfam" id="PF06152">
    <property type="entry name" value="Phage_min_cap2"/>
    <property type="match status" value="1"/>
</dbReference>
<proteinExistence type="predicted"/>
<dbReference type="InterPro" id="IPR009319">
    <property type="entry name" value="Phage_A118_VSP1"/>
</dbReference>
<name>A0A7H9E9K2_9LACO</name>
<dbReference type="RefSeq" id="WP_180860446.1">
    <property type="nucleotide sequence ID" value="NZ_CP047415.1"/>
</dbReference>
<dbReference type="Proteomes" id="UP000510660">
    <property type="component" value="Chromosome"/>
</dbReference>
<organism evidence="1 2">
    <name type="scientific">Lactobacillus crispatus</name>
    <dbReference type="NCBI Taxonomy" id="47770"/>
    <lineage>
        <taxon>Bacteria</taxon>
        <taxon>Bacillati</taxon>
        <taxon>Bacillota</taxon>
        <taxon>Bacilli</taxon>
        <taxon>Lactobacillales</taxon>
        <taxon>Lactobacillaceae</taxon>
        <taxon>Lactobacillus</taxon>
    </lineage>
</organism>
<evidence type="ECO:0000313" key="1">
    <source>
        <dbReference type="EMBL" id="QLL74348.1"/>
    </source>
</evidence>
<dbReference type="GO" id="GO:0005198">
    <property type="term" value="F:structural molecule activity"/>
    <property type="evidence" value="ECO:0007669"/>
    <property type="project" value="InterPro"/>
</dbReference>
<dbReference type="AlphaFoldDB" id="A0A7H9E9K2"/>
<dbReference type="EMBL" id="CP047415">
    <property type="protein sequence ID" value="QLL74348.1"/>
    <property type="molecule type" value="Genomic_DNA"/>
</dbReference>
<reference evidence="1 2" key="1">
    <citation type="submission" date="2020-01" db="EMBL/GenBank/DDBJ databases">
        <title>Complete and circular genome sequences of six lactobacillus isolates from horses.</title>
        <authorList>
            <person name="Hassan H.M."/>
        </authorList>
    </citation>
    <scope>NUCLEOTIDE SEQUENCE [LARGE SCALE GENOMIC DNA]</scope>
    <source>
        <strain evidence="1 2">1D</strain>
    </source>
</reference>
<evidence type="ECO:0000313" key="2">
    <source>
        <dbReference type="Proteomes" id="UP000510660"/>
    </source>
</evidence>
<gene>
    <name evidence="1" type="ORF">GTO85_08300</name>
</gene>
<sequence length="387" mass="44616">MNDKDKISKDQMLQKADDLIDYYDYTKQQIFYILIDSFKQTRPELMNAEKDPQKIMEWRLKALSQIGGLTDKVINLISRTSGISKKKIYDLIYKDGLKVTKQMNRKLSKQLKKPYHSVSNQARAIINSYVNQTMDGINNYVNQTLLTRNYGKNAVAKMYQDIANKTVLDVVTGNKTPEKALRDSIYSFYDKGIQSTLVDKGGHRWSIEGYMNTLIRNTTSRVYNDLRIQSMKEFDSVLCSMSEHYAARPACAPIQGKVVCIVPKSDPRCKPEYPNIYDYGYGTPAGTQGVNCGHELSEYIEGVSQPVKQTIDPEQAVKNMKIQQKQRYYERQVRHLKGKKSAALKLNDHDSASRFQAGIRGYQAKLRQIVKDHDFLTRQYNRERIIK</sequence>
<accession>A0A7H9E9K2</accession>